<keyword evidence="2" id="KW-1003">Cell membrane</keyword>
<feature type="transmembrane region" description="Helical" evidence="8">
    <location>
        <begin position="139"/>
        <end position="163"/>
    </location>
</feature>
<dbReference type="GO" id="GO:0022857">
    <property type="term" value="F:transmembrane transporter activity"/>
    <property type="evidence" value="ECO:0007669"/>
    <property type="project" value="TreeGrafter"/>
</dbReference>
<feature type="transmembrane region" description="Helical" evidence="8">
    <location>
        <begin position="368"/>
        <end position="389"/>
    </location>
</feature>
<dbReference type="Pfam" id="PF06808">
    <property type="entry name" value="DctM"/>
    <property type="match status" value="1"/>
</dbReference>
<organism evidence="10 11">
    <name type="scientific">Brevibacterium jeotgali</name>
    <dbReference type="NCBI Taxonomy" id="1262550"/>
    <lineage>
        <taxon>Bacteria</taxon>
        <taxon>Bacillati</taxon>
        <taxon>Actinomycetota</taxon>
        <taxon>Actinomycetes</taxon>
        <taxon>Micrococcales</taxon>
        <taxon>Brevibacteriaceae</taxon>
        <taxon>Brevibacterium</taxon>
    </lineage>
</organism>
<reference evidence="11" key="1">
    <citation type="submission" date="2017-03" db="EMBL/GenBank/DDBJ databases">
        <authorList>
            <person name="Monnet C."/>
        </authorList>
    </citation>
    <scope>NUCLEOTIDE SEQUENCE [LARGE SCALE GENOMIC DNA]</scope>
    <source>
        <strain evidence="11">SJ5-8</strain>
    </source>
</reference>
<name>A0A2H1L6V6_9MICO</name>
<sequence>MRRSNDPTGRGGGGSDVHPSGRHQHRADQTSAAKRKHTFVDPLIAILVVTATLLLLLTIETPVAYALAVAGAFGLFLLHDWQYVGTVLGSAPFDETFVFTLTVIPTFIMIGVFAVHGGIASQVYKISNHLFRKVPGGLGAATVMACAGFAAVTGSSVATSATMARLSIGEMTRYGYPKSFSSGLVAISGTLGVMIPPSVILVFYSVMTGESTAAMLAAGVIPGLLSAIAYMTYVFFVAKRLNLGASNTGPPDAVAATAAGVRGASVRLSESGGSEADLVESLVAIDEKEIREAQAPTERLRDLPWRGLIKILIIAAIVFGGIYSGIFTATESGAIGAIAAFLMMLLEARSQGFGEIWKNVRSGLLETASTTSMIFSIIVGSSVLSAFLITSRAPNMLADYVSELDIPPYVILLIFLAILVPMGMGLESISILVIAMPLMYPVVMDLGYDGVWFGILVVKLIEVGLVSPPVGLSCYVVSGTAGVRVETVFKGVLPFLLVDVVIIAILFAFPEITLWLPNLIQH</sequence>
<feature type="transmembrane region" description="Helical" evidence="8">
    <location>
        <begin position="213"/>
        <end position="236"/>
    </location>
</feature>
<feature type="transmembrane region" description="Helical" evidence="8">
    <location>
        <begin position="184"/>
        <end position="207"/>
    </location>
</feature>
<feature type="transmembrane region" description="Helical" evidence="8">
    <location>
        <begin position="39"/>
        <end position="57"/>
    </location>
</feature>
<dbReference type="GO" id="GO:0005886">
    <property type="term" value="C:plasma membrane"/>
    <property type="evidence" value="ECO:0007669"/>
    <property type="project" value="UniProtKB-SubCell"/>
</dbReference>
<proteinExistence type="predicted"/>
<dbReference type="PANTHER" id="PTHR33362">
    <property type="entry name" value="SIALIC ACID TRAP TRANSPORTER PERMEASE PROTEIN SIAT-RELATED"/>
    <property type="match status" value="1"/>
</dbReference>
<feature type="transmembrane region" description="Helical" evidence="8">
    <location>
        <begin position="96"/>
        <end position="119"/>
    </location>
</feature>
<evidence type="ECO:0000259" key="9">
    <source>
        <dbReference type="Pfam" id="PF06808"/>
    </source>
</evidence>
<evidence type="ECO:0000256" key="3">
    <source>
        <dbReference type="ARBA" id="ARBA00022519"/>
    </source>
</evidence>
<feature type="transmembrane region" description="Helical" evidence="8">
    <location>
        <begin position="409"/>
        <end position="438"/>
    </location>
</feature>
<accession>A0A2H1L6V6</accession>
<protein>
    <submittedName>
        <fullName evidence="10">TRAP transporter, DctM subunit</fullName>
    </submittedName>
</protein>
<feature type="region of interest" description="Disordered" evidence="7">
    <location>
        <begin position="1"/>
        <end position="33"/>
    </location>
</feature>
<feature type="domain" description="TRAP C4-dicarboxylate transport system permease DctM subunit" evidence="9">
    <location>
        <begin position="52"/>
        <end position="512"/>
    </location>
</feature>
<feature type="transmembrane region" description="Helical" evidence="8">
    <location>
        <begin position="450"/>
        <end position="472"/>
    </location>
</feature>
<evidence type="ECO:0000313" key="10">
    <source>
        <dbReference type="EMBL" id="SMY12628.1"/>
    </source>
</evidence>
<evidence type="ECO:0000256" key="5">
    <source>
        <dbReference type="ARBA" id="ARBA00022989"/>
    </source>
</evidence>
<evidence type="ECO:0000313" key="11">
    <source>
        <dbReference type="Proteomes" id="UP000234462"/>
    </source>
</evidence>
<keyword evidence="4 8" id="KW-0812">Transmembrane</keyword>
<comment type="subcellular location">
    <subcellularLocation>
        <location evidence="1">Cell inner membrane</location>
        <topology evidence="1">Multi-pass membrane protein</topology>
    </subcellularLocation>
</comment>
<evidence type="ECO:0000256" key="4">
    <source>
        <dbReference type="ARBA" id="ARBA00022692"/>
    </source>
</evidence>
<keyword evidence="5 8" id="KW-1133">Transmembrane helix</keyword>
<dbReference type="EMBL" id="FXZM01000011">
    <property type="protein sequence ID" value="SMY12628.1"/>
    <property type="molecule type" value="Genomic_DNA"/>
</dbReference>
<gene>
    <name evidence="10" type="ORF">BJEO58_02228</name>
</gene>
<evidence type="ECO:0000256" key="7">
    <source>
        <dbReference type="SAM" id="MobiDB-lite"/>
    </source>
</evidence>
<feature type="transmembrane region" description="Helical" evidence="8">
    <location>
        <begin position="492"/>
        <end position="516"/>
    </location>
</feature>
<dbReference type="AlphaFoldDB" id="A0A2H1L6V6"/>
<feature type="transmembrane region" description="Helical" evidence="8">
    <location>
        <begin position="307"/>
        <end position="326"/>
    </location>
</feature>
<keyword evidence="6 8" id="KW-0472">Membrane</keyword>
<evidence type="ECO:0000256" key="2">
    <source>
        <dbReference type="ARBA" id="ARBA00022475"/>
    </source>
</evidence>
<dbReference type="InterPro" id="IPR004681">
    <property type="entry name" value="TRAP_DctM"/>
</dbReference>
<feature type="transmembrane region" description="Helical" evidence="8">
    <location>
        <begin position="63"/>
        <end position="84"/>
    </location>
</feature>
<keyword evidence="3" id="KW-0997">Cell inner membrane</keyword>
<evidence type="ECO:0000256" key="8">
    <source>
        <dbReference type="SAM" id="Phobius"/>
    </source>
</evidence>
<keyword evidence="11" id="KW-1185">Reference proteome</keyword>
<dbReference type="PANTHER" id="PTHR33362:SF5">
    <property type="entry name" value="C4-DICARBOXYLATE TRAP TRANSPORTER LARGE PERMEASE PROTEIN DCTM"/>
    <property type="match status" value="1"/>
</dbReference>
<evidence type="ECO:0000256" key="1">
    <source>
        <dbReference type="ARBA" id="ARBA00004429"/>
    </source>
</evidence>
<evidence type="ECO:0000256" key="6">
    <source>
        <dbReference type="ARBA" id="ARBA00023136"/>
    </source>
</evidence>
<dbReference type="InterPro" id="IPR010656">
    <property type="entry name" value="DctM"/>
</dbReference>
<dbReference type="Proteomes" id="UP000234462">
    <property type="component" value="Unassembled WGS sequence"/>
</dbReference>